<dbReference type="Proteomes" id="UP000823775">
    <property type="component" value="Unassembled WGS sequence"/>
</dbReference>
<sequence>DYMVSRSGSQPSPPSRPPQTSVQPLLRSKVEKLTFFPEAEGPENPFHYQQTDGGRFSVSSEKENPKLKPAYRNGVWLYNPLK</sequence>
<feature type="non-terminal residue" evidence="2">
    <location>
        <position position="82"/>
    </location>
</feature>
<evidence type="ECO:0000313" key="2">
    <source>
        <dbReference type="EMBL" id="MCD9559448.1"/>
    </source>
</evidence>
<feature type="non-terminal residue" evidence="2">
    <location>
        <position position="1"/>
    </location>
</feature>
<gene>
    <name evidence="2" type="ORF">HAX54_017407</name>
</gene>
<reference evidence="2 3" key="1">
    <citation type="journal article" date="2021" name="BMC Genomics">
        <title>Datura genome reveals duplications of psychoactive alkaloid biosynthetic genes and high mutation rate following tissue culture.</title>
        <authorList>
            <person name="Rajewski A."/>
            <person name="Carter-House D."/>
            <person name="Stajich J."/>
            <person name="Litt A."/>
        </authorList>
    </citation>
    <scope>NUCLEOTIDE SEQUENCE [LARGE SCALE GENOMIC DNA]</scope>
    <source>
        <strain evidence="2">AR-01</strain>
    </source>
</reference>
<organism evidence="2 3">
    <name type="scientific">Datura stramonium</name>
    <name type="common">Jimsonweed</name>
    <name type="synonym">Common thornapple</name>
    <dbReference type="NCBI Taxonomy" id="4076"/>
    <lineage>
        <taxon>Eukaryota</taxon>
        <taxon>Viridiplantae</taxon>
        <taxon>Streptophyta</taxon>
        <taxon>Embryophyta</taxon>
        <taxon>Tracheophyta</taxon>
        <taxon>Spermatophyta</taxon>
        <taxon>Magnoliopsida</taxon>
        <taxon>eudicotyledons</taxon>
        <taxon>Gunneridae</taxon>
        <taxon>Pentapetalae</taxon>
        <taxon>asterids</taxon>
        <taxon>lamiids</taxon>
        <taxon>Solanales</taxon>
        <taxon>Solanaceae</taxon>
        <taxon>Solanoideae</taxon>
        <taxon>Datureae</taxon>
        <taxon>Datura</taxon>
    </lineage>
</organism>
<feature type="compositionally biased region" description="Low complexity" evidence="1">
    <location>
        <begin position="1"/>
        <end position="10"/>
    </location>
</feature>
<proteinExistence type="predicted"/>
<name>A0ABS8UM54_DATST</name>
<keyword evidence="3" id="KW-1185">Reference proteome</keyword>
<evidence type="ECO:0000256" key="1">
    <source>
        <dbReference type="SAM" id="MobiDB-lite"/>
    </source>
</evidence>
<protein>
    <submittedName>
        <fullName evidence="2">Uncharacterized protein</fullName>
    </submittedName>
</protein>
<feature type="region of interest" description="Disordered" evidence="1">
    <location>
        <begin position="1"/>
        <end position="24"/>
    </location>
</feature>
<feature type="region of interest" description="Disordered" evidence="1">
    <location>
        <begin position="37"/>
        <end position="64"/>
    </location>
</feature>
<dbReference type="EMBL" id="JACEIK010002152">
    <property type="protein sequence ID" value="MCD9559448.1"/>
    <property type="molecule type" value="Genomic_DNA"/>
</dbReference>
<evidence type="ECO:0000313" key="3">
    <source>
        <dbReference type="Proteomes" id="UP000823775"/>
    </source>
</evidence>
<accession>A0ABS8UM54</accession>
<comment type="caution">
    <text evidence="2">The sequence shown here is derived from an EMBL/GenBank/DDBJ whole genome shotgun (WGS) entry which is preliminary data.</text>
</comment>